<reference evidence="3 4" key="1">
    <citation type="journal article" date="2012" name="Nat. Biotechnol.">
        <title>Draft genome sequence of pigeonpea (Cajanus cajan), an orphan legume crop of resource-poor farmers.</title>
        <authorList>
            <person name="Varshney R.K."/>
            <person name="Chen W."/>
            <person name="Li Y."/>
            <person name="Bharti A.K."/>
            <person name="Saxena R.K."/>
            <person name="Schlueter J.A."/>
            <person name="Donoghue M.T."/>
            <person name="Azam S."/>
            <person name="Fan G."/>
            <person name="Whaley A.M."/>
            <person name="Farmer A.D."/>
            <person name="Sheridan J."/>
            <person name="Iwata A."/>
            <person name="Tuteja R."/>
            <person name="Penmetsa R.V."/>
            <person name="Wu W."/>
            <person name="Upadhyaya H.D."/>
            <person name="Yang S.P."/>
            <person name="Shah T."/>
            <person name="Saxena K.B."/>
            <person name="Michael T."/>
            <person name="McCombie W.R."/>
            <person name="Yang B."/>
            <person name="Zhang G."/>
            <person name="Yang H."/>
            <person name="Wang J."/>
            <person name="Spillane C."/>
            <person name="Cook D.R."/>
            <person name="May G.D."/>
            <person name="Xu X."/>
            <person name="Jackson S.A."/>
        </authorList>
    </citation>
    <scope>NUCLEOTIDE SEQUENCE [LARGE SCALE GENOMIC DNA]</scope>
    <source>
        <strain evidence="4">cv. Asha</strain>
    </source>
</reference>
<organism evidence="3 4">
    <name type="scientific">Cajanus cajan</name>
    <name type="common">Pigeon pea</name>
    <name type="synonym">Cajanus indicus</name>
    <dbReference type="NCBI Taxonomy" id="3821"/>
    <lineage>
        <taxon>Eukaryota</taxon>
        <taxon>Viridiplantae</taxon>
        <taxon>Streptophyta</taxon>
        <taxon>Embryophyta</taxon>
        <taxon>Tracheophyta</taxon>
        <taxon>Spermatophyta</taxon>
        <taxon>Magnoliopsida</taxon>
        <taxon>eudicotyledons</taxon>
        <taxon>Gunneridae</taxon>
        <taxon>Pentapetalae</taxon>
        <taxon>rosids</taxon>
        <taxon>fabids</taxon>
        <taxon>Fabales</taxon>
        <taxon>Fabaceae</taxon>
        <taxon>Papilionoideae</taxon>
        <taxon>50 kb inversion clade</taxon>
        <taxon>NPAAA clade</taxon>
        <taxon>indigoferoid/millettioid clade</taxon>
        <taxon>Phaseoleae</taxon>
        <taxon>Cajanus</taxon>
    </lineage>
</organism>
<evidence type="ECO:0008006" key="5">
    <source>
        <dbReference type="Google" id="ProtNLM"/>
    </source>
</evidence>
<dbReference type="Gramene" id="C.cajan_13722.t">
    <property type="protein sequence ID" value="C.cajan_13722.t.cds1"/>
    <property type="gene ID" value="C.cajan_13722"/>
</dbReference>
<proteinExistence type="predicted"/>
<dbReference type="STRING" id="3821.A0A151SV93"/>
<dbReference type="InterPro" id="IPR004332">
    <property type="entry name" value="Transposase_MuDR"/>
</dbReference>
<evidence type="ECO:0000259" key="2">
    <source>
        <dbReference type="Pfam" id="PF10551"/>
    </source>
</evidence>
<evidence type="ECO:0000259" key="1">
    <source>
        <dbReference type="Pfam" id="PF03108"/>
    </source>
</evidence>
<dbReference type="PANTHER" id="PTHR31973">
    <property type="entry name" value="POLYPROTEIN, PUTATIVE-RELATED"/>
    <property type="match status" value="1"/>
</dbReference>
<feature type="domain" description="Transposase MuDR plant" evidence="1">
    <location>
        <begin position="4"/>
        <end position="62"/>
    </location>
</feature>
<keyword evidence="4" id="KW-1185">Reference proteome</keyword>
<dbReference type="EMBL" id="CM003612">
    <property type="protein sequence ID" value="KYP58723.1"/>
    <property type="molecule type" value="Genomic_DNA"/>
</dbReference>
<gene>
    <name evidence="3" type="ORF">KK1_014143</name>
</gene>
<dbReference type="PANTHER" id="PTHR31973:SF187">
    <property type="entry name" value="MUTATOR TRANSPOSASE MUDRA PROTEIN"/>
    <property type="match status" value="1"/>
</dbReference>
<dbReference type="Pfam" id="PF10551">
    <property type="entry name" value="MULE"/>
    <property type="match status" value="1"/>
</dbReference>
<protein>
    <recommendedName>
        <fullName evidence="5">MULE transposase domain-containing protein</fullName>
    </recommendedName>
</protein>
<dbReference type="Pfam" id="PF03108">
    <property type="entry name" value="DBD_Tnp_Mut"/>
    <property type="match status" value="1"/>
</dbReference>
<dbReference type="Proteomes" id="UP000075243">
    <property type="component" value="Chromosome 10"/>
</dbReference>
<dbReference type="OMA" id="VECKESW"/>
<sequence length="293" mass="34173">MEDYKWELGLYFVSKEEFKEAITTYAVHAGRNLKYTKNDKRRIKVICKQGCPWVAYCAKLPYEESWQLRKIVDKHTCSREHKMTLLSSKWLSDKLKTTMKENPKLKLNDIRERVQRKWNASISKAMACRARKVSKSYVEGCFKEQFKRIYDYSHELIRSNPGSTVKVMVDGNEHCENNVEGPSRVLPTFQRIYICFQGCKESFLKCRPIIGLDGCFLKGYYGGQILAAVGRDPNEQMLPICFAVVEGETKESWEWFLRLLISDLGGFSACVNYTFISDQQKVKYKIFKIYSSE</sequence>
<evidence type="ECO:0000313" key="3">
    <source>
        <dbReference type="EMBL" id="KYP58723.1"/>
    </source>
</evidence>
<dbReference type="InterPro" id="IPR018289">
    <property type="entry name" value="MULE_transposase_dom"/>
</dbReference>
<evidence type="ECO:0000313" key="4">
    <source>
        <dbReference type="Proteomes" id="UP000075243"/>
    </source>
</evidence>
<feature type="domain" description="MULE transposase" evidence="2">
    <location>
        <begin position="210"/>
        <end position="281"/>
    </location>
</feature>
<name>A0A151SV93_CAJCA</name>
<dbReference type="AlphaFoldDB" id="A0A151SV93"/>
<accession>A0A151SV93</accession>